<name>A0ABW0YID1_9BACI</name>
<comment type="caution">
    <text evidence="5">The sequence shown here is derived from an EMBL/GenBank/DDBJ whole genome shotgun (WGS) entry which is preliminary data.</text>
</comment>
<dbReference type="CDD" id="cd02696">
    <property type="entry name" value="MurNAc-LAA"/>
    <property type="match status" value="1"/>
</dbReference>
<dbReference type="InterPro" id="IPR003646">
    <property type="entry name" value="SH3-like_bac-type"/>
</dbReference>
<gene>
    <name evidence="5" type="ORF">ACFPU1_01385</name>
</gene>
<dbReference type="PROSITE" id="PS51781">
    <property type="entry name" value="SH3B"/>
    <property type="match status" value="2"/>
</dbReference>
<dbReference type="Gene3D" id="2.30.30.40">
    <property type="entry name" value="SH3 Domains"/>
    <property type="match status" value="2"/>
</dbReference>
<evidence type="ECO:0000256" key="2">
    <source>
        <dbReference type="ARBA" id="ARBA00023316"/>
    </source>
</evidence>
<reference evidence="6" key="1">
    <citation type="journal article" date="2019" name="Int. J. Syst. Evol. Microbiol.">
        <title>The Global Catalogue of Microorganisms (GCM) 10K type strain sequencing project: providing services to taxonomists for standard genome sequencing and annotation.</title>
        <authorList>
            <consortium name="The Broad Institute Genomics Platform"/>
            <consortium name="The Broad Institute Genome Sequencing Center for Infectious Disease"/>
            <person name="Wu L."/>
            <person name="Ma J."/>
        </authorList>
    </citation>
    <scope>NUCLEOTIDE SEQUENCE [LARGE SCALE GENOMIC DNA]</scope>
    <source>
        <strain evidence="6">CECT 7184</strain>
    </source>
</reference>
<organism evidence="5 6">
    <name type="scientific">Thalassorhabdus alkalitolerans</name>
    <dbReference type="NCBI Taxonomy" id="2282697"/>
    <lineage>
        <taxon>Bacteria</taxon>
        <taxon>Bacillati</taxon>
        <taxon>Bacillota</taxon>
        <taxon>Bacilli</taxon>
        <taxon>Bacillales</taxon>
        <taxon>Bacillaceae</taxon>
        <taxon>Thalassorhabdus</taxon>
    </lineage>
</organism>
<dbReference type="SMART" id="SM00646">
    <property type="entry name" value="Ami_3"/>
    <property type="match status" value="1"/>
</dbReference>
<feature type="domain" description="SH3b" evidence="4">
    <location>
        <begin position="334"/>
        <end position="398"/>
    </location>
</feature>
<dbReference type="EC" id="3.5.1.28" evidence="5"/>
<evidence type="ECO:0000313" key="5">
    <source>
        <dbReference type="EMBL" id="MFC5711426.1"/>
    </source>
</evidence>
<dbReference type="EMBL" id="JBHSOZ010000002">
    <property type="protein sequence ID" value="MFC5711426.1"/>
    <property type="molecule type" value="Genomic_DNA"/>
</dbReference>
<evidence type="ECO:0000259" key="4">
    <source>
        <dbReference type="PROSITE" id="PS51781"/>
    </source>
</evidence>
<dbReference type="Pfam" id="PF08239">
    <property type="entry name" value="SH3_3"/>
    <property type="match status" value="2"/>
</dbReference>
<dbReference type="PANTHER" id="PTHR30032:SF1">
    <property type="entry name" value="N-ACETYLMURAMOYL-L-ALANINE AMIDASE LYTC"/>
    <property type="match status" value="1"/>
</dbReference>
<dbReference type="RefSeq" id="WP_385937643.1">
    <property type="nucleotide sequence ID" value="NZ_JBHSOZ010000002.1"/>
</dbReference>
<dbReference type="PANTHER" id="PTHR30032">
    <property type="entry name" value="N-ACETYLMURAMOYL-L-ALANINE AMIDASE-RELATED"/>
    <property type="match status" value="1"/>
</dbReference>
<evidence type="ECO:0000256" key="1">
    <source>
        <dbReference type="ARBA" id="ARBA00022801"/>
    </source>
</evidence>
<feature type="signal peptide" evidence="3">
    <location>
        <begin position="1"/>
        <end position="26"/>
    </location>
</feature>
<dbReference type="GO" id="GO:0008745">
    <property type="term" value="F:N-acetylmuramoyl-L-alanine amidase activity"/>
    <property type="evidence" value="ECO:0007669"/>
    <property type="project" value="UniProtKB-EC"/>
</dbReference>
<dbReference type="Pfam" id="PF04122">
    <property type="entry name" value="CW_binding_2"/>
    <property type="match status" value="3"/>
</dbReference>
<evidence type="ECO:0000256" key="3">
    <source>
        <dbReference type="SAM" id="SignalP"/>
    </source>
</evidence>
<protein>
    <submittedName>
        <fullName evidence="5">N-acetylmuramoyl-L-alanine amidase</fullName>
        <ecNumber evidence="5">3.5.1.28</ecNumber>
    </submittedName>
</protein>
<accession>A0ABW0YID1</accession>
<dbReference type="SUPFAM" id="SSF53187">
    <property type="entry name" value="Zn-dependent exopeptidases"/>
    <property type="match status" value="1"/>
</dbReference>
<proteinExistence type="predicted"/>
<dbReference type="InterPro" id="IPR051922">
    <property type="entry name" value="Bact_Sporulation_Assoc"/>
</dbReference>
<dbReference type="InterPro" id="IPR007253">
    <property type="entry name" value="Cell_wall-bd_2"/>
</dbReference>
<keyword evidence="1 5" id="KW-0378">Hydrolase</keyword>
<feature type="domain" description="SH3b" evidence="4">
    <location>
        <begin position="402"/>
        <end position="466"/>
    </location>
</feature>
<dbReference type="Gene3D" id="3.40.50.12090">
    <property type="match status" value="2"/>
</dbReference>
<dbReference type="Gene3D" id="3.40.630.40">
    <property type="entry name" value="Zn-dependent exopeptidases"/>
    <property type="match status" value="1"/>
</dbReference>
<dbReference type="SMART" id="SM00287">
    <property type="entry name" value="SH3b"/>
    <property type="match status" value="2"/>
</dbReference>
<keyword evidence="6" id="KW-1185">Reference proteome</keyword>
<sequence length="648" mass="68854">MIYKRLQAILIFSVALLFIFSFSSQAAEAAERISGDNRIETAIEISQYGWNSSDHVVLARADHPADALASASLLSVTEAPILLTDSSSIDLQVINEIHRLGASHVYILGGPHAISSDVEGALTYEGLQVTRVEGDNRYQTAEQVNREAGYINESTAILVSGEVAADALSASGMAANEGYPIYLSGPNSMPVSLPSSVSNVIIFGGPSAISESVEQQLMNEGRQVERIQGDNRFQTSIAAAERARLAGNHNIIVRGTSVRSDTEDYPDAVASAGLANRLNASVILTHHDSPRNETLHYIQNSGNQNLVLGGPAAVSDSAVEALSETSPSAPEEVTQTGIITGVQSSLNVRSQPNGSSSIIGSLSNGAEINIYEEDGNWAKIDFGGDVGYVSMTYVSISEPTYEATGTVSGVQNSLNVRSQPSGSSSIIGGLSNGTSLDIYEINGNWAKIDYDGGIGYVSMTYVSLDTSSEVLHGQTIAIDPGHGGRDPGAEANGLQEKEIALDVGLRVQEKLESAGANVIMTRTTDVYVSLQDRATIANNADASSFVSIHTNAFNSETQGTETYHYPGSSDGERLAEAIQEEMLAALETNDRGVQDANFSVLRNTTMPAALAELAFTDHPDDAEKLRSDTYRDRAADAIVRGLERFYSE</sequence>
<keyword evidence="2" id="KW-0961">Cell wall biogenesis/degradation</keyword>
<feature type="chain" id="PRO_5046242581" evidence="3">
    <location>
        <begin position="27"/>
        <end position="648"/>
    </location>
</feature>
<keyword evidence="3" id="KW-0732">Signal</keyword>
<dbReference type="Proteomes" id="UP001596142">
    <property type="component" value="Unassembled WGS sequence"/>
</dbReference>
<dbReference type="Pfam" id="PF01520">
    <property type="entry name" value="Amidase_3"/>
    <property type="match status" value="1"/>
</dbReference>
<dbReference type="InterPro" id="IPR002508">
    <property type="entry name" value="MurNAc-LAA_cat"/>
</dbReference>
<evidence type="ECO:0000313" key="6">
    <source>
        <dbReference type="Proteomes" id="UP001596142"/>
    </source>
</evidence>